<proteinExistence type="predicted"/>
<keyword evidence="4" id="KW-1185">Reference proteome</keyword>
<reference evidence="3 4" key="3">
    <citation type="journal article" date="2015" name="Genome Announc.">
        <title>Draft Genome Sequence of the Archiascomycetous Yeast Saitoella complicata.</title>
        <authorList>
            <person name="Yamauchi K."/>
            <person name="Kondo S."/>
            <person name="Hamamoto M."/>
            <person name="Takahashi Y."/>
            <person name="Ogura Y."/>
            <person name="Hayashi T."/>
            <person name="Nishida H."/>
        </authorList>
    </citation>
    <scope>NUCLEOTIDE SEQUENCE [LARGE SCALE GENOMIC DNA]</scope>
    <source>
        <strain evidence="3 4">NRRL Y-17804</strain>
    </source>
</reference>
<feature type="signal peptide" evidence="2">
    <location>
        <begin position="1"/>
        <end position="22"/>
    </location>
</feature>
<evidence type="ECO:0000313" key="4">
    <source>
        <dbReference type="Proteomes" id="UP000033140"/>
    </source>
</evidence>
<dbReference type="AlphaFoldDB" id="A0A0E9NRJ1"/>
<dbReference type="Proteomes" id="UP000033140">
    <property type="component" value="Unassembled WGS sequence"/>
</dbReference>
<name>A0A0E9NRJ1_SAICN</name>
<protein>
    <submittedName>
        <fullName evidence="3">Uncharacterized protein</fullName>
    </submittedName>
</protein>
<evidence type="ECO:0000256" key="1">
    <source>
        <dbReference type="SAM" id="MobiDB-lite"/>
    </source>
</evidence>
<keyword evidence="2" id="KW-0732">Signal</keyword>
<reference evidence="3 4" key="2">
    <citation type="journal article" date="2014" name="J. Gen. Appl. Microbiol.">
        <title>The early diverging ascomycetous budding yeast Saitoella complicata has three histone deacetylases belonging to the Clr6, Hos2, and Rpd3 lineages.</title>
        <authorList>
            <person name="Nishida H."/>
            <person name="Matsumoto T."/>
            <person name="Kondo S."/>
            <person name="Hamamoto M."/>
            <person name="Yoshikawa H."/>
        </authorList>
    </citation>
    <scope>NUCLEOTIDE SEQUENCE [LARGE SCALE GENOMIC DNA]</scope>
    <source>
        <strain evidence="3 4">NRRL Y-17804</strain>
    </source>
</reference>
<reference evidence="3 4" key="1">
    <citation type="journal article" date="2011" name="J. Gen. Appl. Microbiol.">
        <title>Draft genome sequencing of the enigmatic yeast Saitoella complicata.</title>
        <authorList>
            <person name="Nishida H."/>
            <person name="Hamamoto M."/>
            <person name="Sugiyama J."/>
        </authorList>
    </citation>
    <scope>NUCLEOTIDE SEQUENCE [LARGE SCALE GENOMIC DNA]</scope>
    <source>
        <strain evidence="3 4">NRRL Y-17804</strain>
    </source>
</reference>
<evidence type="ECO:0000256" key="2">
    <source>
        <dbReference type="SAM" id="SignalP"/>
    </source>
</evidence>
<comment type="caution">
    <text evidence="3">The sequence shown here is derived from an EMBL/GenBank/DDBJ whole genome shotgun (WGS) entry which is preliminary data.</text>
</comment>
<organism evidence="3 4">
    <name type="scientific">Saitoella complicata (strain BCRC 22490 / CBS 7301 / JCM 7358 / NBRC 10748 / NRRL Y-17804)</name>
    <dbReference type="NCBI Taxonomy" id="698492"/>
    <lineage>
        <taxon>Eukaryota</taxon>
        <taxon>Fungi</taxon>
        <taxon>Dikarya</taxon>
        <taxon>Ascomycota</taxon>
        <taxon>Taphrinomycotina</taxon>
        <taxon>Taphrinomycotina incertae sedis</taxon>
        <taxon>Saitoella</taxon>
    </lineage>
</organism>
<feature type="region of interest" description="Disordered" evidence="1">
    <location>
        <begin position="327"/>
        <end position="365"/>
    </location>
</feature>
<accession>A0A0E9NRJ1</accession>
<feature type="chain" id="PRO_5002430687" evidence="2">
    <location>
        <begin position="23"/>
        <end position="374"/>
    </location>
</feature>
<dbReference type="EMBL" id="BACD03000070">
    <property type="protein sequence ID" value="GAO52474.1"/>
    <property type="molecule type" value="Genomic_DNA"/>
</dbReference>
<evidence type="ECO:0000313" key="3">
    <source>
        <dbReference type="EMBL" id="GAO52474.1"/>
    </source>
</evidence>
<gene>
    <name evidence="3" type="ORF">G7K_6549-t1</name>
</gene>
<sequence>MFSCTKFSFLTTLVMKASMCSGLPSAPEAGRYLKVKSLIPYQASSRVESSSISTWPGLAPPKPEPERYRELCQEPSWNVQKVIPPGPQILSSRPHTCDGITFTAYFLPSFSYNYGDDPGHGGADPDELILFAKMQVMNLHTRNLHPISLTDHAIAWRVTLPPATESEKLRLDQGVEWYTFEGKFDHLLNRKPWHDILDEEHAQGILLITGSKSCSTDQPLIDRLMLAAVLDVSARYHQTPRPALRTETELKKDRLCALVLERDAEVTRLRDQFAGKVEQTVRSKIFDMAAVYQDASVGELNSWIQYAENAINNLKLKPTLPECEVVKQGTRHGKARRTEEKKRKRSRSEDEMDVDEEPEQKKHKVGWLRIIQAL</sequence>